<sequence>MAPVTDEGMHSGFKGIQVRAEIVQCGNGKVVVLMAELFDDREAGTGFRIEASGFSIATVELVARNLKYGYDGIDVLQMARAEERSGVDVIADDVLGGLRVYTSSSSSNSTLASLKADFAREVPFRALPYWRSAGSLTRQGENKPQCSEVLND</sequence>
<evidence type="ECO:0000313" key="2">
    <source>
        <dbReference type="WBParaSite" id="Pan_g11035.t1"/>
    </source>
</evidence>
<keyword evidence="1" id="KW-1185">Reference proteome</keyword>
<reference evidence="1" key="1">
    <citation type="journal article" date="2013" name="Genetics">
        <title>The draft genome and transcriptome of Panagrellus redivivus are shaped by the harsh demands of a free-living lifestyle.</title>
        <authorList>
            <person name="Srinivasan J."/>
            <person name="Dillman A.R."/>
            <person name="Macchietto M.G."/>
            <person name="Heikkinen L."/>
            <person name="Lakso M."/>
            <person name="Fracchia K.M."/>
            <person name="Antoshechkin I."/>
            <person name="Mortazavi A."/>
            <person name="Wong G."/>
            <person name="Sternberg P.W."/>
        </authorList>
    </citation>
    <scope>NUCLEOTIDE SEQUENCE [LARGE SCALE GENOMIC DNA]</scope>
    <source>
        <strain evidence="1">MT8872</strain>
    </source>
</reference>
<name>A0A7E4UNY8_PANRE</name>
<evidence type="ECO:0000313" key="1">
    <source>
        <dbReference type="Proteomes" id="UP000492821"/>
    </source>
</evidence>
<protein>
    <submittedName>
        <fullName evidence="2">PDZ domain-containing protein</fullName>
    </submittedName>
</protein>
<proteinExistence type="predicted"/>
<dbReference type="AlphaFoldDB" id="A0A7E4UNY8"/>
<accession>A0A7E4UNY8</accession>
<reference evidence="2" key="2">
    <citation type="submission" date="2020-10" db="UniProtKB">
        <authorList>
            <consortium name="WormBaseParasite"/>
        </authorList>
    </citation>
    <scope>IDENTIFICATION</scope>
</reference>
<dbReference type="Proteomes" id="UP000492821">
    <property type="component" value="Unassembled WGS sequence"/>
</dbReference>
<organism evidence="1 2">
    <name type="scientific">Panagrellus redivivus</name>
    <name type="common">Microworm</name>
    <dbReference type="NCBI Taxonomy" id="6233"/>
    <lineage>
        <taxon>Eukaryota</taxon>
        <taxon>Metazoa</taxon>
        <taxon>Ecdysozoa</taxon>
        <taxon>Nematoda</taxon>
        <taxon>Chromadorea</taxon>
        <taxon>Rhabditida</taxon>
        <taxon>Tylenchina</taxon>
        <taxon>Panagrolaimomorpha</taxon>
        <taxon>Panagrolaimoidea</taxon>
        <taxon>Panagrolaimidae</taxon>
        <taxon>Panagrellus</taxon>
    </lineage>
</organism>
<dbReference type="WBParaSite" id="Pan_g11035.t1">
    <property type="protein sequence ID" value="Pan_g11035.t1"/>
    <property type="gene ID" value="Pan_g11035"/>
</dbReference>